<keyword evidence="7 8" id="KW-0472">Membrane</keyword>
<feature type="transmembrane region" description="Helical" evidence="8">
    <location>
        <begin position="262"/>
        <end position="290"/>
    </location>
</feature>
<dbReference type="Gene3D" id="1.10.3470.10">
    <property type="entry name" value="ABC transporter involved in vitamin B12 uptake, BtuC"/>
    <property type="match status" value="1"/>
</dbReference>
<feature type="transmembrane region" description="Helical" evidence="8">
    <location>
        <begin position="89"/>
        <end position="107"/>
    </location>
</feature>
<keyword evidence="5 8" id="KW-0812">Transmembrane</keyword>
<comment type="similarity">
    <text evidence="2">Belongs to the binding-protein-dependent transport system permease family. FecCD subfamily.</text>
</comment>
<evidence type="ECO:0000256" key="1">
    <source>
        <dbReference type="ARBA" id="ARBA00004651"/>
    </source>
</evidence>
<dbReference type="PANTHER" id="PTHR30472:SF24">
    <property type="entry name" value="FERRIC ENTEROBACTIN TRANSPORT SYSTEM PERMEASE PROTEIN FEPG"/>
    <property type="match status" value="1"/>
</dbReference>
<feature type="transmembrane region" description="Helical" evidence="8">
    <location>
        <begin position="119"/>
        <end position="138"/>
    </location>
</feature>
<dbReference type="Pfam" id="PF01032">
    <property type="entry name" value="FecCD"/>
    <property type="match status" value="1"/>
</dbReference>
<comment type="subcellular location">
    <subcellularLocation>
        <location evidence="1">Cell membrane</location>
        <topology evidence="1">Multi-pass membrane protein</topology>
    </subcellularLocation>
</comment>
<sequence length="358" mass="36895">MAAVPATALEAPETEPARALEVVRDVRRRVRRRAVLAFVAVGLLWFVLFAARVLLGDYTVTAPDFVRIVLGEDIPVASFLVMESKLPRAVVGTLAGISFGVSGAVFQSMLRNPLASPDVIGVSMGASAAAVIGILWFGLEGGPVALLAIAGGLLVALAVTVLSGSRGTATMKLILIGIGLAAALQSLVQWVFITADVRQASDALVWLTGSLNMATWTEIGQVALAVLVLLPVVAVLVPRLRVLELGDDASQGLGVRAAPTRLALMCTVVLMMAITTSVVGPIAFVALLSGPIARRLNGGRTAIALAGVVGACIVVAADYVGAYGVGDDNLPVGVVTGIAGAPFLLWLLVRSRRVIKDG</sequence>
<evidence type="ECO:0000256" key="7">
    <source>
        <dbReference type="ARBA" id="ARBA00023136"/>
    </source>
</evidence>
<feature type="transmembrane region" description="Helical" evidence="8">
    <location>
        <begin position="144"/>
        <end position="162"/>
    </location>
</feature>
<accession>A0ABN6YRH1</accession>
<protein>
    <submittedName>
        <fullName evidence="9">Enterobactin ABC transporter permease</fullName>
    </submittedName>
</protein>
<dbReference type="InterPro" id="IPR037294">
    <property type="entry name" value="ABC_BtuC-like"/>
</dbReference>
<proteinExistence type="inferred from homology"/>
<dbReference type="InterPro" id="IPR000522">
    <property type="entry name" value="ABC_transptr_permease_BtuC"/>
</dbReference>
<evidence type="ECO:0000256" key="2">
    <source>
        <dbReference type="ARBA" id="ARBA00007935"/>
    </source>
</evidence>
<keyword evidence="6 8" id="KW-1133">Transmembrane helix</keyword>
<organism evidence="9">
    <name type="scientific">Barrientosiimonas endolithica</name>
    <dbReference type="NCBI Taxonomy" id="1535208"/>
    <lineage>
        <taxon>Bacteria</taxon>
        <taxon>Bacillati</taxon>
        <taxon>Actinomycetota</taxon>
        <taxon>Actinomycetes</taxon>
        <taxon>Micrococcales</taxon>
        <taxon>Dermacoccaceae</taxon>
        <taxon>Barrientosiimonas</taxon>
    </lineage>
</organism>
<dbReference type="SUPFAM" id="SSF81345">
    <property type="entry name" value="ABC transporter involved in vitamin B12 uptake, BtuC"/>
    <property type="match status" value="1"/>
</dbReference>
<feature type="transmembrane region" description="Helical" evidence="8">
    <location>
        <begin position="222"/>
        <end position="242"/>
    </location>
</feature>
<evidence type="ECO:0000313" key="9">
    <source>
        <dbReference type="EMBL" id="BDZ59736.1"/>
    </source>
</evidence>
<keyword evidence="3" id="KW-0813">Transport</keyword>
<keyword evidence="4" id="KW-1003">Cell membrane</keyword>
<evidence type="ECO:0000256" key="4">
    <source>
        <dbReference type="ARBA" id="ARBA00022475"/>
    </source>
</evidence>
<reference evidence="9" key="1">
    <citation type="journal article" date="2014" name="Int. J. Syst. Evol. Microbiol.">
        <title>Complete genome of a new Firmicutes species belonging to the dominant human colonic microbiota ('Ruminococcus bicirculans') reveals two chromosomes and a selective capacity to utilize plant glucans.</title>
        <authorList>
            <consortium name="NISC Comparative Sequencing Program"/>
            <person name="Wegmann U."/>
            <person name="Louis P."/>
            <person name="Goesmann A."/>
            <person name="Henrissat B."/>
            <person name="Duncan S.H."/>
            <person name="Flint H.J."/>
        </authorList>
    </citation>
    <scope>NUCLEOTIDE SEQUENCE</scope>
    <source>
        <strain evidence="9">NBRC 110608</strain>
    </source>
</reference>
<gene>
    <name evidence="9" type="ORF">GCM10025872_33930</name>
</gene>
<evidence type="ECO:0000256" key="6">
    <source>
        <dbReference type="ARBA" id="ARBA00022989"/>
    </source>
</evidence>
<dbReference type="EMBL" id="AP027735">
    <property type="protein sequence ID" value="BDZ59736.1"/>
    <property type="molecule type" value="Genomic_DNA"/>
</dbReference>
<feature type="transmembrane region" description="Helical" evidence="8">
    <location>
        <begin position="330"/>
        <end position="349"/>
    </location>
</feature>
<dbReference type="PANTHER" id="PTHR30472">
    <property type="entry name" value="FERRIC ENTEROBACTIN TRANSPORT SYSTEM PERMEASE PROTEIN"/>
    <property type="match status" value="1"/>
</dbReference>
<name>A0ABN6YRH1_9MICO</name>
<evidence type="ECO:0000256" key="5">
    <source>
        <dbReference type="ARBA" id="ARBA00022692"/>
    </source>
</evidence>
<feature type="transmembrane region" description="Helical" evidence="8">
    <location>
        <begin position="174"/>
        <end position="193"/>
    </location>
</feature>
<feature type="transmembrane region" description="Helical" evidence="8">
    <location>
        <begin position="34"/>
        <end position="55"/>
    </location>
</feature>
<dbReference type="RefSeq" id="WP_289231626.1">
    <property type="nucleotide sequence ID" value="NZ_AP027735.1"/>
</dbReference>
<reference evidence="9" key="2">
    <citation type="submission" date="2023-02" db="EMBL/GenBank/DDBJ databases">
        <authorList>
            <person name="Sun Q."/>
            <person name="Mori K."/>
        </authorList>
    </citation>
    <scope>NUCLEOTIDE SEQUENCE</scope>
    <source>
        <strain evidence="9">NBRC 110608</strain>
    </source>
</reference>
<evidence type="ECO:0000256" key="8">
    <source>
        <dbReference type="SAM" id="Phobius"/>
    </source>
</evidence>
<feature type="transmembrane region" description="Helical" evidence="8">
    <location>
        <begin position="302"/>
        <end position="324"/>
    </location>
</feature>
<dbReference type="CDD" id="cd06550">
    <property type="entry name" value="TM_ABC_iron-siderophores_like"/>
    <property type="match status" value="1"/>
</dbReference>
<evidence type="ECO:0000256" key="3">
    <source>
        <dbReference type="ARBA" id="ARBA00022448"/>
    </source>
</evidence>